<dbReference type="InterPro" id="IPR051262">
    <property type="entry name" value="SMP-30/CGR1_Lactonase"/>
</dbReference>
<feature type="binding site" evidence="2">
    <location>
        <position position="188"/>
    </location>
    <ligand>
        <name>a divalent metal cation</name>
        <dbReference type="ChEBI" id="CHEBI:60240"/>
    </ligand>
</feature>
<evidence type="ECO:0000256" key="2">
    <source>
        <dbReference type="PIRSR" id="PIRSR605511-2"/>
    </source>
</evidence>
<keyword evidence="2" id="KW-0479">Metal-binding</keyword>
<dbReference type="InterPro" id="IPR013658">
    <property type="entry name" value="SGL"/>
</dbReference>
<dbReference type="PANTHER" id="PTHR47572:SF5">
    <property type="entry name" value="BLR2277 PROTEIN"/>
    <property type="match status" value="1"/>
</dbReference>
<feature type="binding site" evidence="2">
    <location>
        <position position="244"/>
    </location>
    <ligand>
        <name>a divalent metal cation</name>
        <dbReference type="ChEBI" id="CHEBI:60240"/>
    </ligand>
</feature>
<dbReference type="OrthoDB" id="30052at2"/>
<dbReference type="Gene3D" id="2.120.10.30">
    <property type="entry name" value="TolB, C-terminal domain"/>
    <property type="match status" value="1"/>
</dbReference>
<dbReference type="InterPro" id="IPR011042">
    <property type="entry name" value="6-blade_b-propeller_TolB-like"/>
</dbReference>
<gene>
    <name evidence="4" type="ordered locus">Meso_3770</name>
</gene>
<dbReference type="AlphaFoldDB" id="Q11BT7"/>
<dbReference type="STRING" id="266779.Meso_3770"/>
<evidence type="ECO:0000313" key="4">
    <source>
        <dbReference type="EMBL" id="ABG65138.1"/>
    </source>
</evidence>
<dbReference type="KEGG" id="mes:Meso_3770"/>
<sequence length="323" mass="34635">MYAGLTSSVLRADQYSGDPALRRVADGLRFPEGPVVLSDSTLFVVEIAGGTVLSFDPNGRRTVVAEVEGGPNGLAFGPDGALYLCNNGGVAWRQEDGYRRPAGQPPDYKGGRIQRIVPDTGEVSLLYDSCDGHPLRSPNDLVFDRFGGFYFTDMGKARARDRDHGGVYYATPDGRSIIEVAYGFLTPNGIGLSPDDSELYVAETETARLWAFEILSPGKVRKEPFPSPTGARLVAGLPGFRRFDSLAVDRDGNICVAAQFPGSIVAFRPDGTLVREVAMGDPFTTNICFGGADSAVAYVTRSSLGDVVATDWHTGGLRPHFSL</sequence>
<keyword evidence="4" id="KW-0378">Hydrolase</keyword>
<organism evidence="4">
    <name type="scientific">Chelativorans sp. (strain BNC1)</name>
    <dbReference type="NCBI Taxonomy" id="266779"/>
    <lineage>
        <taxon>Bacteria</taxon>
        <taxon>Pseudomonadati</taxon>
        <taxon>Pseudomonadota</taxon>
        <taxon>Alphaproteobacteria</taxon>
        <taxon>Hyphomicrobiales</taxon>
        <taxon>Phyllobacteriaceae</taxon>
        <taxon>Chelativorans</taxon>
    </lineage>
</organism>
<dbReference type="EMBL" id="CP000390">
    <property type="protein sequence ID" value="ABG65138.1"/>
    <property type="molecule type" value="Genomic_DNA"/>
</dbReference>
<evidence type="ECO:0000259" key="3">
    <source>
        <dbReference type="Pfam" id="PF08450"/>
    </source>
</evidence>
<keyword evidence="2" id="KW-0862">Zinc</keyword>
<feature type="domain" description="SMP-30/Gluconolactonase/LRE-like region" evidence="3">
    <location>
        <begin position="30"/>
        <end position="301"/>
    </location>
</feature>
<protein>
    <submittedName>
        <fullName evidence="4">Gluconolactonase</fullName>
        <ecNumber evidence="4">3.1.1.17</ecNumber>
    </submittedName>
</protein>
<dbReference type="PRINTS" id="PR01790">
    <property type="entry name" value="SMP30FAMILY"/>
</dbReference>
<dbReference type="eggNOG" id="COG3386">
    <property type="taxonomic scope" value="Bacteria"/>
</dbReference>
<feature type="active site" description="Proton donor/acceptor" evidence="1">
    <location>
        <position position="244"/>
    </location>
</feature>
<reference evidence="4" key="1">
    <citation type="submission" date="2006-06" db="EMBL/GenBank/DDBJ databases">
        <title>Complete sequence of chromosome of Chelativorans sp. BNC1.</title>
        <authorList>
            <consortium name="US DOE Joint Genome Institute"/>
            <person name="Copeland A."/>
            <person name="Lucas S."/>
            <person name="Lapidus A."/>
            <person name="Barry K."/>
            <person name="Detter J.C."/>
            <person name="Glavina del Rio T."/>
            <person name="Hammon N."/>
            <person name="Israni S."/>
            <person name="Dalin E."/>
            <person name="Tice H."/>
            <person name="Pitluck S."/>
            <person name="Chertkov O."/>
            <person name="Brettin T."/>
            <person name="Bruce D."/>
            <person name="Han C."/>
            <person name="Tapia R."/>
            <person name="Gilna P."/>
            <person name="Schmutz J."/>
            <person name="Larimer F."/>
            <person name="Land M."/>
            <person name="Hauser L."/>
            <person name="Kyrpides N."/>
            <person name="Mikhailova N."/>
            <person name="Richardson P."/>
        </authorList>
    </citation>
    <scope>NUCLEOTIDE SEQUENCE</scope>
    <source>
        <strain evidence="4">BNC1</strain>
    </source>
</reference>
<dbReference type="GO" id="GO:0046872">
    <property type="term" value="F:metal ion binding"/>
    <property type="evidence" value="ECO:0007669"/>
    <property type="project" value="UniProtKB-KW"/>
</dbReference>
<name>Q11BT7_CHESB</name>
<dbReference type="HOGENOM" id="CLU_036110_0_1_5"/>
<dbReference type="EC" id="3.1.1.17" evidence="4"/>
<dbReference type="GO" id="GO:0004341">
    <property type="term" value="F:gluconolactonase activity"/>
    <property type="evidence" value="ECO:0007669"/>
    <property type="project" value="UniProtKB-EC"/>
</dbReference>
<comment type="cofactor">
    <cofactor evidence="2">
        <name>Zn(2+)</name>
        <dbReference type="ChEBI" id="CHEBI:29105"/>
    </cofactor>
    <text evidence="2">Binds 1 divalent metal cation per subunit.</text>
</comment>
<dbReference type="PANTHER" id="PTHR47572">
    <property type="entry name" value="LIPOPROTEIN-RELATED"/>
    <property type="match status" value="1"/>
</dbReference>
<dbReference type="Pfam" id="PF08450">
    <property type="entry name" value="SGL"/>
    <property type="match status" value="1"/>
</dbReference>
<dbReference type="InterPro" id="IPR005511">
    <property type="entry name" value="SMP-30"/>
</dbReference>
<feature type="binding site" evidence="2">
    <location>
        <position position="139"/>
    </location>
    <ligand>
        <name>substrate</name>
    </ligand>
</feature>
<evidence type="ECO:0000256" key="1">
    <source>
        <dbReference type="PIRSR" id="PIRSR605511-1"/>
    </source>
</evidence>
<proteinExistence type="predicted"/>
<dbReference type="SUPFAM" id="SSF63829">
    <property type="entry name" value="Calcium-dependent phosphotriesterase"/>
    <property type="match status" value="1"/>
</dbReference>
<accession>Q11BT7</accession>